<evidence type="ECO:0000256" key="1">
    <source>
        <dbReference type="ARBA" id="ARBA00008814"/>
    </source>
</evidence>
<name>A0ABW5WZ23_9STAP</name>
<feature type="chain" id="PRO_5046323208" evidence="3">
    <location>
        <begin position="24"/>
        <end position="323"/>
    </location>
</feature>
<dbReference type="Pfam" id="PF01497">
    <property type="entry name" value="Peripla_BP_2"/>
    <property type="match status" value="1"/>
</dbReference>
<feature type="signal peptide" evidence="3">
    <location>
        <begin position="1"/>
        <end position="23"/>
    </location>
</feature>
<dbReference type="RefSeq" id="WP_377773680.1">
    <property type="nucleotide sequence ID" value="NZ_JBHUOQ010000003.1"/>
</dbReference>
<dbReference type="Gene3D" id="3.40.50.1980">
    <property type="entry name" value="Nitrogenase molybdenum iron protein domain"/>
    <property type="match status" value="2"/>
</dbReference>
<evidence type="ECO:0000256" key="3">
    <source>
        <dbReference type="SAM" id="SignalP"/>
    </source>
</evidence>
<evidence type="ECO:0000259" key="4">
    <source>
        <dbReference type="PROSITE" id="PS50983"/>
    </source>
</evidence>
<dbReference type="InterPro" id="IPR050902">
    <property type="entry name" value="ABC_Transporter_SBP"/>
</dbReference>
<gene>
    <name evidence="5" type="ORF">ACFSX4_08740</name>
</gene>
<dbReference type="PROSITE" id="PS50983">
    <property type="entry name" value="FE_B12_PBP"/>
    <property type="match status" value="1"/>
</dbReference>
<dbReference type="EMBL" id="JBHUOQ010000003">
    <property type="protein sequence ID" value="MFD2830546.1"/>
    <property type="molecule type" value="Genomic_DNA"/>
</dbReference>
<dbReference type="SUPFAM" id="SSF53807">
    <property type="entry name" value="Helical backbone' metal receptor"/>
    <property type="match status" value="1"/>
</dbReference>
<feature type="domain" description="Fe/B12 periplasmic-binding" evidence="4">
    <location>
        <begin position="67"/>
        <end position="323"/>
    </location>
</feature>
<evidence type="ECO:0000313" key="6">
    <source>
        <dbReference type="Proteomes" id="UP001597519"/>
    </source>
</evidence>
<dbReference type="PANTHER" id="PTHR30535:SF34">
    <property type="entry name" value="MOLYBDATE-BINDING PROTEIN MOLA"/>
    <property type="match status" value="1"/>
</dbReference>
<reference evidence="6" key="1">
    <citation type="journal article" date="2019" name="Int. J. Syst. Evol. Microbiol.">
        <title>The Global Catalogue of Microorganisms (GCM) 10K type strain sequencing project: providing services to taxonomists for standard genome sequencing and annotation.</title>
        <authorList>
            <consortium name="The Broad Institute Genomics Platform"/>
            <consortium name="The Broad Institute Genome Sequencing Center for Infectious Disease"/>
            <person name="Wu L."/>
            <person name="Ma J."/>
        </authorList>
    </citation>
    <scope>NUCLEOTIDE SEQUENCE [LARGE SCALE GENOMIC DNA]</scope>
    <source>
        <strain evidence="6">KCTC 33575</strain>
    </source>
</reference>
<protein>
    <submittedName>
        <fullName evidence="5">ABC transporter substrate-binding protein</fullName>
    </submittedName>
</protein>
<keyword evidence="6" id="KW-1185">Reference proteome</keyword>
<comment type="caution">
    <text evidence="5">The sequence shown here is derived from an EMBL/GenBank/DDBJ whole genome shotgun (WGS) entry which is preliminary data.</text>
</comment>
<proteinExistence type="inferred from homology"/>
<feature type="compositionally biased region" description="Low complexity" evidence="2">
    <location>
        <begin position="25"/>
        <end position="51"/>
    </location>
</feature>
<keyword evidence="3" id="KW-0732">Signal</keyword>
<dbReference type="Proteomes" id="UP001597519">
    <property type="component" value="Unassembled WGS sequence"/>
</dbReference>
<feature type="region of interest" description="Disordered" evidence="2">
    <location>
        <begin position="25"/>
        <end position="58"/>
    </location>
</feature>
<comment type="similarity">
    <text evidence="1">Belongs to the bacterial solute-binding protein 8 family.</text>
</comment>
<dbReference type="PANTHER" id="PTHR30535">
    <property type="entry name" value="VITAMIN B12-BINDING PROTEIN"/>
    <property type="match status" value="1"/>
</dbReference>
<dbReference type="PROSITE" id="PS51257">
    <property type="entry name" value="PROKAR_LIPOPROTEIN"/>
    <property type="match status" value="1"/>
</dbReference>
<accession>A0ABW5WZ23</accession>
<evidence type="ECO:0000313" key="5">
    <source>
        <dbReference type="EMBL" id="MFD2830546.1"/>
    </source>
</evidence>
<evidence type="ECO:0000256" key="2">
    <source>
        <dbReference type="SAM" id="MobiDB-lite"/>
    </source>
</evidence>
<organism evidence="5 6">
    <name type="scientific">Corticicoccus populi</name>
    <dbReference type="NCBI Taxonomy" id="1812821"/>
    <lineage>
        <taxon>Bacteria</taxon>
        <taxon>Bacillati</taxon>
        <taxon>Bacillota</taxon>
        <taxon>Bacilli</taxon>
        <taxon>Bacillales</taxon>
        <taxon>Staphylococcaceae</taxon>
        <taxon>Corticicoccus</taxon>
    </lineage>
</organism>
<sequence length="323" mass="35487">MKRLFRGLLLIVLAVSLSGCGLMGNQNNDDSNSEQQTPTSSDSDLSGSLEDGSVDYTESSSVHKDMRIISLMPSNTEILDALGVSEYIVGISSVDTYPKPLVEDEDIAKIDSFEFDAEQVLDLEPTHIFSHETSRDMHEGVLSDIEKATGAEIIYVEDAESIEEIYGTVTDIGEVLSLPEEAEEVNRELQESIDDTVRTYEDESPVSVFVQISPYPDVFTAGENTFIDDVINTIGAENIFTDIEGFSQVSAEGLVDRDPDYVVSIIDGYDAGQLEADVNQFTSSEHLSMKDREHQCALDPDTLSRPGPRIDEGMEQLAACVFE</sequence>
<dbReference type="InterPro" id="IPR002491">
    <property type="entry name" value="ABC_transptr_periplasmic_BD"/>
</dbReference>